<feature type="transmembrane region" description="Helical" evidence="3">
    <location>
        <begin position="807"/>
        <end position="828"/>
    </location>
</feature>
<accession>A0AAU7WEQ7</accession>
<proteinExistence type="predicted"/>
<feature type="domain" description="Transglycosylase SLT" evidence="4">
    <location>
        <begin position="1238"/>
        <end position="1327"/>
    </location>
</feature>
<feature type="domain" description="Phage tail tape measure protein" evidence="5">
    <location>
        <begin position="208"/>
        <end position="471"/>
    </location>
</feature>
<reference evidence="6" key="1">
    <citation type="submission" date="2024-06" db="EMBL/GenBank/DDBJ databases">
        <authorList>
            <person name="Huang C.H."/>
            <person name="Ting Y.S."/>
            <person name="Cheng Y.H."/>
        </authorList>
    </citation>
    <scope>NUCLEOTIDE SEQUENCE</scope>
    <source>
        <strain evidence="6">TCI803</strain>
    </source>
</reference>
<name>A0AAU7WEQ7_9BACI</name>
<feature type="transmembrane region" description="Helical" evidence="3">
    <location>
        <begin position="840"/>
        <end position="858"/>
    </location>
</feature>
<dbReference type="PANTHER" id="PTHR37813">
    <property type="entry name" value="FELS-2 PROPHAGE PROTEIN"/>
    <property type="match status" value="1"/>
</dbReference>
<dbReference type="SUPFAM" id="SSF53955">
    <property type="entry name" value="Lysozyme-like"/>
    <property type="match status" value="1"/>
</dbReference>
<evidence type="ECO:0000313" key="6">
    <source>
        <dbReference type="EMBL" id="XBX96628.1"/>
    </source>
</evidence>
<dbReference type="GeneID" id="93259763"/>
<protein>
    <submittedName>
        <fullName evidence="6">Phage tail tape measure protein</fullName>
    </submittedName>
</protein>
<evidence type="ECO:0000256" key="1">
    <source>
        <dbReference type="ARBA" id="ARBA00022612"/>
    </source>
</evidence>
<dbReference type="Gene3D" id="1.10.530.10">
    <property type="match status" value="1"/>
</dbReference>
<feature type="transmembrane region" description="Helical" evidence="3">
    <location>
        <begin position="622"/>
        <end position="654"/>
    </location>
</feature>
<evidence type="ECO:0000256" key="3">
    <source>
        <dbReference type="SAM" id="Phobius"/>
    </source>
</evidence>
<feature type="transmembrane region" description="Helical" evidence="3">
    <location>
        <begin position="562"/>
        <end position="583"/>
    </location>
</feature>
<evidence type="ECO:0000259" key="4">
    <source>
        <dbReference type="Pfam" id="PF01464"/>
    </source>
</evidence>
<keyword evidence="3" id="KW-0472">Membrane</keyword>
<dbReference type="EMBL" id="CP158453">
    <property type="protein sequence ID" value="XBX96628.1"/>
    <property type="molecule type" value="Genomic_DNA"/>
</dbReference>
<evidence type="ECO:0000259" key="5">
    <source>
        <dbReference type="Pfam" id="PF10145"/>
    </source>
</evidence>
<feature type="transmembrane region" description="Helical" evidence="3">
    <location>
        <begin position="590"/>
        <end position="610"/>
    </location>
</feature>
<dbReference type="NCBIfam" id="TIGR01760">
    <property type="entry name" value="tape_meas_TP901"/>
    <property type="match status" value="2"/>
</dbReference>
<dbReference type="InterPro" id="IPR008258">
    <property type="entry name" value="Transglycosylase_SLT_dom_1"/>
</dbReference>
<keyword evidence="3" id="KW-1133">Transmembrane helix</keyword>
<keyword evidence="1" id="KW-1188">Viral release from host cell</keyword>
<organism evidence="6">
    <name type="scientific">Heyndrickxia faecalis</name>
    <dbReference type="NCBI Taxonomy" id="2824910"/>
    <lineage>
        <taxon>Bacteria</taxon>
        <taxon>Bacillati</taxon>
        <taxon>Bacillota</taxon>
        <taxon>Bacilli</taxon>
        <taxon>Bacillales</taxon>
        <taxon>Bacillaceae</taxon>
        <taxon>Heyndrickxia</taxon>
    </lineage>
</organism>
<sequence>MAGDQPLGNMVIGVSMEGTQFANTLKEIRGQVRQAQSAMKANLTVISGAGDKYETLRAKVKSLNEVMAVNQREIDMLRKKHREAIKTYGEGSEQVSKLASQVNNAVAKQSAWSRQLDQAKSKLSGMDSPISKFSSRLNDISERAKSVGGKVKEMSDGITQTFAPATIAIGAGLGAAAKQAMDFESQMSAVKSVMAPDEVKKYGGALEDLAVTMGAKTKYSATEAAQGIEELVKAGVKTTDIIHGGLSGALNLATAGELDLKDAAEIASTALNAFRKDNISVTRAADLLAGAANASATDVEELKYGLSAVSAVASGVGLSFEDTTTALAAFAQNGLKGQDAGTSLKTMLLNLSPSTKSAADMMDSLGLAARNTSSAYNWLVDRGIKPASHSANDIEASLQRLAKIQAGAGASASKVKNEYQELAKNSGFASSAFYDQNGKLKSLSKISGLLHDRLKNLSEEQRQYALKTMFGTDAIRAANILYKEGAKGIEDMNGAMNKIKAADVAKKKMDNLKGSIEQLKGSLETAGISVGQALTPAIKKTAEIVQNIVDKFNALPKPVQHAAAISAALLAVILTLVTGFGFLTSGISSLVIAYGTLAGGMAATTGVIAAEGAAATAAGASTGILAGAISLLTSPVTLTIAAIAALGVAFVLAYNKIKPFHAFMNSIGSAIGRAVNFVRQFTTAIMQMLQGNWAGGADLLSKIGLSDSAVQKTINIVTKIQSAFNTLKAYLQQALSAIGSFVMSKISQIKSFWDQNGATIIQAIKNVFKVITVIVKVALAILGPIFKAGFAIIVAVVKSVWGNIKGIISGALKIIEGVVLVFSGLFTGHWKTMWSGIKSIFSGAIQYVWNLVQLIWIGKMLKTAKAFVGPFKSLFKTLWTALKTIFSSPVKWIVNLVKNGFGSMNKFASSFSGGLKTVMTKMWTALKGIFSLPIGTIKSLLKTGFTSMKNSSVNIFNSMKHGASKIWNSMISTIKSLPGRMATGLKNGASKLKSAMKSIGNAMIEGLAAGVNGVRKGINWILDKVHAPKKLHIPKWDPPHYAKGTDNHPGGPAVVSDGKGKNVQELITLPDGQAFLSPLRETVMNLPKGASVLNADATAQLLSMMPRYASGTGWMQNLWDETKNVTSKVWNSAKRFSKNIVDGAKTIWDYASNPSKLVDKAIDTFSNFSDLSQPTLGIVKGAVSTAKRGAVNWIKSLMLAGNPSGSGVERWRSYVIRALEMNGLSTAKSMVEKVLRQIKTESGGDPKAIQHGYTDINTRTGDLAKGLMQTISATFNAYKFPGHSNIFNGFDNLLAALNYAKHRYGKNLSGLGEGHGYANGGFVFTEQLARVAEGNKPEAIIPLDRLKRTRALQLLSQTQKALGVGSQSQSNSSAADLSALIQRQDQQISLMQQTIDLLMKILQKNNVIKIDADALEKNVSKRQAANYNNAAYMMG</sequence>
<evidence type="ECO:0000256" key="2">
    <source>
        <dbReference type="SAM" id="Coils"/>
    </source>
</evidence>
<dbReference type="InterPro" id="IPR023346">
    <property type="entry name" value="Lysozyme-like_dom_sf"/>
</dbReference>
<dbReference type="CDD" id="cd13402">
    <property type="entry name" value="LT_TF-like"/>
    <property type="match status" value="1"/>
</dbReference>
<feature type="coiled-coil region" evidence="2">
    <location>
        <begin position="53"/>
        <end position="80"/>
    </location>
</feature>
<feature type="transmembrane region" description="Helical" evidence="3">
    <location>
        <begin position="773"/>
        <end position="801"/>
    </location>
</feature>
<dbReference type="RefSeq" id="WP_350346136.1">
    <property type="nucleotide sequence ID" value="NZ_CP158453.1"/>
</dbReference>
<keyword evidence="2" id="KW-0175">Coiled coil</keyword>
<dbReference type="Gene3D" id="1.10.287.1490">
    <property type="match status" value="1"/>
</dbReference>
<gene>
    <name evidence="6" type="ORF">ABR335_09140</name>
</gene>
<dbReference type="Pfam" id="PF01464">
    <property type="entry name" value="SLT"/>
    <property type="match status" value="1"/>
</dbReference>
<dbReference type="Pfam" id="PF10145">
    <property type="entry name" value="PhageMin_Tail"/>
    <property type="match status" value="1"/>
</dbReference>
<dbReference type="InterPro" id="IPR010090">
    <property type="entry name" value="Phage_tape_meas"/>
</dbReference>
<keyword evidence="3" id="KW-0812">Transmembrane</keyword>
<dbReference type="PANTHER" id="PTHR37813:SF1">
    <property type="entry name" value="FELS-2 PROPHAGE PROTEIN"/>
    <property type="match status" value="1"/>
</dbReference>